<evidence type="ECO:0000313" key="1">
    <source>
        <dbReference type="EMBL" id="AWX44027.1"/>
    </source>
</evidence>
<dbReference type="KEGG" id="spon:HME9304_01027"/>
<name>A0A2Z4LS04_9FLAO</name>
<dbReference type="EMBL" id="CP030104">
    <property type="protein sequence ID" value="AWX44027.1"/>
    <property type="molecule type" value="Genomic_DNA"/>
</dbReference>
<dbReference type="Proteomes" id="UP000248536">
    <property type="component" value="Chromosome"/>
</dbReference>
<sequence>MEQGQQKMNLRKGYWYFTIKMEDWKLKVIPKTERKSNGGLFMMAMEI</sequence>
<gene>
    <name evidence="1" type="ORF">HME9304_01027</name>
</gene>
<proteinExistence type="predicted"/>
<organism evidence="1 2">
    <name type="scientific">Flagellimonas maritima</name>
    <dbReference type="NCBI Taxonomy" id="1383885"/>
    <lineage>
        <taxon>Bacteria</taxon>
        <taxon>Pseudomonadati</taxon>
        <taxon>Bacteroidota</taxon>
        <taxon>Flavobacteriia</taxon>
        <taxon>Flavobacteriales</taxon>
        <taxon>Flavobacteriaceae</taxon>
        <taxon>Flagellimonas</taxon>
    </lineage>
</organism>
<accession>A0A2Z4LS04</accession>
<keyword evidence="2" id="KW-1185">Reference proteome</keyword>
<evidence type="ECO:0000313" key="2">
    <source>
        <dbReference type="Proteomes" id="UP000248536"/>
    </source>
</evidence>
<reference evidence="1 2" key="1">
    <citation type="submission" date="2018-06" db="EMBL/GenBank/DDBJ databases">
        <title>Spongiibacterium sp. HME9304 Genome sequencing and assembly.</title>
        <authorList>
            <person name="Kang H."/>
            <person name="Kim H."/>
            <person name="Joh K."/>
        </authorList>
    </citation>
    <scope>NUCLEOTIDE SEQUENCE [LARGE SCALE GENOMIC DNA]</scope>
    <source>
        <strain evidence="1 2">HME9304</strain>
    </source>
</reference>
<dbReference type="AlphaFoldDB" id="A0A2Z4LS04"/>
<protein>
    <submittedName>
        <fullName evidence="1">Uncharacterized protein</fullName>
    </submittedName>
</protein>